<proteinExistence type="predicted"/>
<dbReference type="AlphaFoldDB" id="A0AAN0NKN7"/>
<keyword evidence="3" id="KW-0812">Transmembrane</keyword>
<evidence type="ECO:0000313" key="6">
    <source>
        <dbReference type="Proteomes" id="UP001470809"/>
    </source>
</evidence>
<dbReference type="Gene3D" id="3.30.70.270">
    <property type="match status" value="1"/>
</dbReference>
<feature type="domain" description="GGDEF" evidence="4">
    <location>
        <begin position="86"/>
        <end position="218"/>
    </location>
</feature>
<keyword evidence="3" id="KW-1133">Transmembrane helix</keyword>
<evidence type="ECO:0000259" key="4">
    <source>
        <dbReference type="PROSITE" id="PS50887"/>
    </source>
</evidence>
<keyword evidence="3" id="KW-0472">Membrane</keyword>
<dbReference type="RefSeq" id="WP_373635586.1">
    <property type="nucleotide sequence ID" value="NZ_CP151767.2"/>
</dbReference>
<evidence type="ECO:0000256" key="1">
    <source>
        <dbReference type="ARBA" id="ARBA00012528"/>
    </source>
</evidence>
<dbReference type="Pfam" id="PF00990">
    <property type="entry name" value="GGDEF"/>
    <property type="match status" value="1"/>
</dbReference>
<dbReference type="SMART" id="SM00267">
    <property type="entry name" value="GGDEF"/>
    <property type="match status" value="1"/>
</dbReference>
<dbReference type="NCBIfam" id="TIGR00254">
    <property type="entry name" value="GGDEF"/>
    <property type="match status" value="1"/>
</dbReference>
<dbReference type="GO" id="GO:0005886">
    <property type="term" value="C:plasma membrane"/>
    <property type="evidence" value="ECO:0007669"/>
    <property type="project" value="TreeGrafter"/>
</dbReference>
<dbReference type="InterPro" id="IPR029787">
    <property type="entry name" value="Nucleotide_cyclase"/>
</dbReference>
<reference evidence="5 6" key="2">
    <citation type="submission" date="2024-08" db="EMBL/GenBank/DDBJ databases">
        <title>Phylogenomic analyses of a clade within the roseobacter group suggest taxonomic reassignments of species of the genera Aestuariivita, Citreicella, Loktanella, Nautella, Pelagibaca, Ruegeria, Thalassobius, Thiobacimonas and Tropicibacter, and the proposal o.</title>
        <authorList>
            <person name="Jeon C.O."/>
        </authorList>
    </citation>
    <scope>NUCLEOTIDE SEQUENCE [LARGE SCALE GENOMIC DNA]</scope>
    <source>
        <strain evidence="5 6">SS1-5</strain>
    </source>
</reference>
<organism evidence="5 6">
    <name type="scientific">Yoonia rhodophyticola</name>
    <dbReference type="NCBI Taxonomy" id="3137370"/>
    <lineage>
        <taxon>Bacteria</taxon>
        <taxon>Pseudomonadati</taxon>
        <taxon>Pseudomonadota</taxon>
        <taxon>Alphaproteobacteria</taxon>
        <taxon>Rhodobacterales</taxon>
        <taxon>Paracoccaceae</taxon>
        <taxon>Yoonia</taxon>
    </lineage>
</organism>
<sequence>MTLISLICAEILNVLLFPPELLRTTMTGTLVIVVVVTMPICLFVGSKMYENAKLGAQLQQLLNRDRLTDVATRDYFFSRMEAEPNAYGVSLMVDIDWFKAVNDRYGHLAGDAVIQAVAAALRKHTRAQDIVCRFGGEEFVVFLFDHTIRDGYDVAERLRLAIEEALISAEGHDISVTVSIGGSLKERVAAISTAIKEADEALYRAKSLGRNRTVFAGIASDRQTLAS</sequence>
<dbReference type="GO" id="GO:0043709">
    <property type="term" value="P:cell adhesion involved in single-species biofilm formation"/>
    <property type="evidence" value="ECO:0007669"/>
    <property type="project" value="TreeGrafter"/>
</dbReference>
<dbReference type="InterPro" id="IPR000160">
    <property type="entry name" value="GGDEF_dom"/>
</dbReference>
<dbReference type="SUPFAM" id="SSF55073">
    <property type="entry name" value="Nucleotide cyclase"/>
    <property type="match status" value="1"/>
</dbReference>
<dbReference type="Proteomes" id="UP001470809">
    <property type="component" value="Chromosome"/>
</dbReference>
<dbReference type="KEGG" id="yrh:AABB31_11675"/>
<evidence type="ECO:0000256" key="2">
    <source>
        <dbReference type="ARBA" id="ARBA00034247"/>
    </source>
</evidence>
<dbReference type="PROSITE" id="PS50887">
    <property type="entry name" value="GGDEF"/>
    <property type="match status" value="1"/>
</dbReference>
<reference evidence="6" key="1">
    <citation type="submission" date="2024-04" db="EMBL/GenBank/DDBJ databases">
        <title>Phylogenomic analyses of a clade within the roseobacter group suggest taxonomic reassignments of species of the genera Aestuariivita, Citreicella, Loktanella, Nautella, Pelagibaca, Ruegeria, Thalassobius, Thiobacimonas and Tropicibacter, and the proposal o.</title>
        <authorList>
            <person name="Jeon C.O."/>
        </authorList>
    </citation>
    <scope>NUCLEOTIDE SEQUENCE [LARGE SCALE GENOMIC DNA]</scope>
    <source>
        <strain evidence="6">SS1-5</strain>
    </source>
</reference>
<dbReference type="GO" id="GO:1902201">
    <property type="term" value="P:negative regulation of bacterial-type flagellum-dependent cell motility"/>
    <property type="evidence" value="ECO:0007669"/>
    <property type="project" value="TreeGrafter"/>
</dbReference>
<evidence type="ECO:0000256" key="3">
    <source>
        <dbReference type="SAM" id="Phobius"/>
    </source>
</evidence>
<gene>
    <name evidence="5" type="ORF">AABB31_11675</name>
</gene>
<dbReference type="EC" id="2.7.7.65" evidence="1"/>
<dbReference type="PANTHER" id="PTHR45138">
    <property type="entry name" value="REGULATORY COMPONENTS OF SENSORY TRANSDUCTION SYSTEM"/>
    <property type="match status" value="1"/>
</dbReference>
<comment type="catalytic activity">
    <reaction evidence="2">
        <text>2 GTP = 3',3'-c-di-GMP + 2 diphosphate</text>
        <dbReference type="Rhea" id="RHEA:24898"/>
        <dbReference type="ChEBI" id="CHEBI:33019"/>
        <dbReference type="ChEBI" id="CHEBI:37565"/>
        <dbReference type="ChEBI" id="CHEBI:58805"/>
        <dbReference type="EC" id="2.7.7.65"/>
    </reaction>
</comment>
<dbReference type="PANTHER" id="PTHR45138:SF9">
    <property type="entry name" value="DIGUANYLATE CYCLASE DGCM-RELATED"/>
    <property type="match status" value="1"/>
</dbReference>
<dbReference type="InterPro" id="IPR043128">
    <property type="entry name" value="Rev_trsase/Diguanyl_cyclase"/>
</dbReference>
<protein>
    <recommendedName>
        <fullName evidence="1">diguanylate cyclase</fullName>
        <ecNumber evidence="1">2.7.7.65</ecNumber>
    </recommendedName>
</protein>
<dbReference type="EMBL" id="CP151767">
    <property type="protein sequence ID" value="WZU69436.2"/>
    <property type="molecule type" value="Genomic_DNA"/>
</dbReference>
<feature type="transmembrane region" description="Helical" evidence="3">
    <location>
        <begin position="25"/>
        <end position="45"/>
    </location>
</feature>
<accession>A0AAN0NKN7</accession>
<dbReference type="GO" id="GO:0052621">
    <property type="term" value="F:diguanylate cyclase activity"/>
    <property type="evidence" value="ECO:0007669"/>
    <property type="project" value="UniProtKB-EC"/>
</dbReference>
<evidence type="ECO:0000313" key="5">
    <source>
        <dbReference type="EMBL" id="WZU69436.2"/>
    </source>
</evidence>
<keyword evidence="6" id="KW-1185">Reference proteome</keyword>
<dbReference type="InterPro" id="IPR050469">
    <property type="entry name" value="Diguanylate_Cyclase"/>
</dbReference>
<dbReference type="CDD" id="cd01949">
    <property type="entry name" value="GGDEF"/>
    <property type="match status" value="1"/>
</dbReference>
<name>A0AAN0NKN7_9RHOB</name>